<evidence type="ECO:0000259" key="3">
    <source>
        <dbReference type="Pfam" id="PF13023"/>
    </source>
</evidence>
<dbReference type="SUPFAM" id="SSF109604">
    <property type="entry name" value="HD-domain/PDEase-like"/>
    <property type="match status" value="1"/>
</dbReference>
<dbReference type="Proteomes" id="UP000470082">
    <property type="component" value="Unassembled WGS sequence"/>
</dbReference>
<accession>A0A7X2T333</accession>
<dbReference type="EMBL" id="VUMM01000003">
    <property type="protein sequence ID" value="MSS00995.1"/>
    <property type="molecule type" value="Genomic_DNA"/>
</dbReference>
<comment type="caution">
    <text evidence="4">The sequence shown here is derived from an EMBL/GenBank/DDBJ whole genome shotgun (WGS) entry which is preliminary data.</text>
</comment>
<reference evidence="4 5" key="1">
    <citation type="submission" date="2019-08" db="EMBL/GenBank/DDBJ databases">
        <title>In-depth cultivation of the pig gut microbiome towards novel bacterial diversity and tailored functional studies.</title>
        <authorList>
            <person name="Wylensek D."/>
            <person name="Hitch T.C.A."/>
            <person name="Clavel T."/>
        </authorList>
    </citation>
    <scope>NUCLEOTIDE SEQUENCE [LARGE SCALE GENOMIC DNA]</scope>
    <source>
        <strain evidence="4 5">LKV-178-WT-2G</strain>
    </source>
</reference>
<protein>
    <submittedName>
        <fullName evidence="4">HD domain-containing protein</fullName>
    </submittedName>
</protein>
<organism evidence="4 5">
    <name type="scientific">Floccifex porci</name>
    <dbReference type="NCBI Taxonomy" id="2606629"/>
    <lineage>
        <taxon>Bacteria</taxon>
        <taxon>Bacillati</taxon>
        <taxon>Bacillota</taxon>
        <taxon>Erysipelotrichia</taxon>
        <taxon>Erysipelotrichales</taxon>
        <taxon>Erysipelotrichaceae</taxon>
        <taxon>Floccifex</taxon>
    </lineage>
</organism>
<dbReference type="PANTHER" id="PTHR11845">
    <property type="entry name" value="5'-DEOXYNUCLEOTIDASE HDDC2"/>
    <property type="match status" value="1"/>
</dbReference>
<evidence type="ECO:0000313" key="4">
    <source>
        <dbReference type="EMBL" id="MSS00995.1"/>
    </source>
</evidence>
<dbReference type="Pfam" id="PF13023">
    <property type="entry name" value="HD_3"/>
    <property type="match status" value="1"/>
</dbReference>
<dbReference type="PANTHER" id="PTHR11845:SF13">
    <property type="entry name" value="5'-DEOXYNUCLEOTIDASE HDDC2"/>
    <property type="match status" value="1"/>
</dbReference>
<name>A0A7X2T333_9FIRM</name>
<feature type="domain" description="HD" evidence="3">
    <location>
        <begin position="13"/>
        <end position="163"/>
    </location>
</feature>
<evidence type="ECO:0000313" key="5">
    <source>
        <dbReference type="Proteomes" id="UP000470082"/>
    </source>
</evidence>
<dbReference type="RefSeq" id="WP_154459471.1">
    <property type="nucleotide sequence ID" value="NZ_JAQYTQ010000017.1"/>
</dbReference>
<keyword evidence="2" id="KW-0378">Hydrolase</keyword>
<proteinExistence type="predicted"/>
<gene>
    <name evidence="4" type="ORF">FYJ50_02490</name>
</gene>
<sequence length="190" mass="22281">MKARELLDVLTVAEKLKGEARHCQTSNGKFESVAAHSWMCALMAYFMKDEFLDADMDKVIRMCLIHDLSEAFTGDIPVFEKSKMDEKIEEEQLNQWVNSLPEAYSMELKSLFLEMKEQKSLESKIYKSIDKMEAVFQHNCSDISTWLNLEYDLNRTYAYDQVSFNDYLLEVREEIKKDTIEKIEKSQSNL</sequence>
<dbReference type="AlphaFoldDB" id="A0A7X2T333"/>
<dbReference type="InterPro" id="IPR006674">
    <property type="entry name" value="HD_domain"/>
</dbReference>
<dbReference type="GO" id="GO:0005737">
    <property type="term" value="C:cytoplasm"/>
    <property type="evidence" value="ECO:0007669"/>
    <property type="project" value="TreeGrafter"/>
</dbReference>
<dbReference type="Gene3D" id="1.10.3210.10">
    <property type="entry name" value="Hypothetical protein af1432"/>
    <property type="match status" value="1"/>
</dbReference>
<dbReference type="GO" id="GO:0046872">
    <property type="term" value="F:metal ion binding"/>
    <property type="evidence" value="ECO:0007669"/>
    <property type="project" value="UniProtKB-KW"/>
</dbReference>
<dbReference type="InterPro" id="IPR039356">
    <property type="entry name" value="YfbR/HDDC2"/>
</dbReference>
<dbReference type="GO" id="GO:0002953">
    <property type="term" value="F:5'-deoxynucleotidase activity"/>
    <property type="evidence" value="ECO:0007669"/>
    <property type="project" value="InterPro"/>
</dbReference>
<evidence type="ECO:0000256" key="2">
    <source>
        <dbReference type="ARBA" id="ARBA00022801"/>
    </source>
</evidence>
<evidence type="ECO:0000256" key="1">
    <source>
        <dbReference type="ARBA" id="ARBA00022723"/>
    </source>
</evidence>
<keyword evidence="5" id="KW-1185">Reference proteome</keyword>
<keyword evidence="1" id="KW-0479">Metal-binding</keyword>